<dbReference type="AlphaFoldDB" id="A0A0G4IU79"/>
<protein>
    <recommendedName>
        <fullName evidence="8">FAD-binding domain-containing protein</fullName>
    </recommendedName>
</protein>
<dbReference type="InterPro" id="IPR002938">
    <property type="entry name" value="FAD-bd"/>
</dbReference>
<dbReference type="PRINTS" id="PR00420">
    <property type="entry name" value="RNGMNOXGNASE"/>
</dbReference>
<dbReference type="PANTHER" id="PTHR46028:SF2">
    <property type="entry name" value="KYNURENINE 3-MONOOXYGENASE"/>
    <property type="match status" value="1"/>
</dbReference>
<sequence>MATPGDGVPECDIAVVGAGLTGSMVALLLARAGHRLTIIEKRADLRADLVTTEFGQMTNPNKRSINLALSHRGIEALKAADLFDRVQPLLIAMEGRCIHSLDGSAKIQPYGHAGQAIYSVARSDLNAFLLDALAATDRITFRFETTVERIQPDGKLTTVDRHGNKQVVSFDMIVGADGAFSSVRDSMSKCSRVNVSQEFLSVGYKELTIQAGSQGEFALASPNNLHIWPRHARGMLIALPNRDRSFTATLFAPWADLDALDADPSSIGAYFTELYPDFVDLIGAPDLVAQVHAAPSSPLVTVKCSPWNTGVVVLLGDAAHAVVPFYGQGMNAGFEDALLFADIWARHARRDVRACLEQFNRERQPAGIALADLSLENFVEMSSKTDSFLFRAKKRVEAVLHAVCPKAWVPLYTMVSFTRTPYDVARRRALVQDRIFYSAIGVVAVASAAAVAVCTGPGRRR</sequence>
<keyword evidence="3" id="KW-0274">FAD</keyword>
<dbReference type="Pfam" id="PF01494">
    <property type="entry name" value="FAD_binding_3"/>
    <property type="match status" value="1"/>
</dbReference>
<evidence type="ECO:0000256" key="6">
    <source>
        <dbReference type="ARBA" id="ARBA00023033"/>
    </source>
</evidence>
<gene>
    <name evidence="9" type="ORF">PBRA_006944</name>
    <name evidence="10" type="ORF">PLBR_LOCUS7766</name>
</gene>
<keyword evidence="2" id="KW-0285">Flavoprotein</keyword>
<proteinExistence type="predicted"/>
<feature type="transmembrane region" description="Helical" evidence="7">
    <location>
        <begin position="435"/>
        <end position="455"/>
    </location>
</feature>
<accession>A0A0G4IU79</accession>
<dbReference type="GO" id="GO:0070189">
    <property type="term" value="P:kynurenine metabolic process"/>
    <property type="evidence" value="ECO:0007669"/>
    <property type="project" value="TreeGrafter"/>
</dbReference>
<dbReference type="EMBL" id="CDSF01000087">
    <property type="protein sequence ID" value="CEO98830.1"/>
    <property type="molecule type" value="Genomic_DNA"/>
</dbReference>
<reference evidence="10 12" key="2">
    <citation type="submission" date="2018-03" db="EMBL/GenBank/DDBJ databases">
        <authorList>
            <person name="Fogelqvist J."/>
        </authorList>
    </citation>
    <scope>NUCLEOTIDE SEQUENCE [LARGE SCALE GENOMIC DNA]</scope>
</reference>
<dbReference type="EMBL" id="OVEO01000014">
    <property type="protein sequence ID" value="SPR00551.1"/>
    <property type="molecule type" value="Genomic_DNA"/>
</dbReference>
<dbReference type="GO" id="GO:0004502">
    <property type="term" value="F:kynurenine 3-monooxygenase activity"/>
    <property type="evidence" value="ECO:0007669"/>
    <property type="project" value="TreeGrafter"/>
</dbReference>
<reference evidence="9 11" key="1">
    <citation type="submission" date="2015-02" db="EMBL/GenBank/DDBJ databases">
        <authorList>
            <person name="Chooi Y.-H."/>
        </authorList>
    </citation>
    <scope>NUCLEOTIDE SEQUENCE [LARGE SCALE GENOMIC DNA]</scope>
    <source>
        <strain evidence="9">E3</strain>
    </source>
</reference>
<keyword evidence="11" id="KW-1185">Reference proteome</keyword>
<dbReference type="Proteomes" id="UP000039324">
    <property type="component" value="Unassembled WGS sequence"/>
</dbReference>
<dbReference type="Gene3D" id="3.50.50.60">
    <property type="entry name" value="FAD/NAD(P)-binding domain"/>
    <property type="match status" value="1"/>
</dbReference>
<evidence type="ECO:0000256" key="5">
    <source>
        <dbReference type="ARBA" id="ARBA00023002"/>
    </source>
</evidence>
<keyword evidence="7" id="KW-0812">Transmembrane</keyword>
<evidence type="ECO:0000256" key="3">
    <source>
        <dbReference type="ARBA" id="ARBA00022827"/>
    </source>
</evidence>
<evidence type="ECO:0000259" key="8">
    <source>
        <dbReference type="Pfam" id="PF01494"/>
    </source>
</evidence>
<dbReference type="OrthoDB" id="10053569at2759"/>
<dbReference type="STRING" id="37360.A0A0G4IU79"/>
<keyword evidence="7" id="KW-1133">Transmembrane helix</keyword>
<dbReference type="PANTHER" id="PTHR46028">
    <property type="entry name" value="KYNURENINE 3-MONOOXYGENASE"/>
    <property type="match status" value="1"/>
</dbReference>
<feature type="domain" description="FAD-binding" evidence="8">
    <location>
        <begin position="10"/>
        <end position="372"/>
    </location>
</feature>
<keyword evidence="5" id="KW-0560">Oxidoreductase</keyword>
<evidence type="ECO:0000313" key="9">
    <source>
        <dbReference type="EMBL" id="CEO98830.1"/>
    </source>
</evidence>
<keyword evidence="10" id="KW-0496">Mitochondrion</keyword>
<geneLocation type="mitochondrion" evidence="10"/>
<keyword evidence="4" id="KW-0521">NADP</keyword>
<comment type="cofactor">
    <cofactor evidence="1">
        <name>FAD</name>
        <dbReference type="ChEBI" id="CHEBI:57692"/>
    </cofactor>
</comment>
<dbReference type="InterPro" id="IPR036188">
    <property type="entry name" value="FAD/NAD-bd_sf"/>
</dbReference>
<dbReference type="Proteomes" id="UP000290189">
    <property type="component" value="Unassembled WGS sequence"/>
</dbReference>
<evidence type="ECO:0000313" key="12">
    <source>
        <dbReference type="Proteomes" id="UP000290189"/>
    </source>
</evidence>
<keyword evidence="7" id="KW-0472">Membrane</keyword>
<evidence type="ECO:0000256" key="4">
    <source>
        <dbReference type="ARBA" id="ARBA00022857"/>
    </source>
</evidence>
<organism evidence="9 11">
    <name type="scientific">Plasmodiophora brassicae</name>
    <name type="common">Clubroot disease agent</name>
    <dbReference type="NCBI Taxonomy" id="37360"/>
    <lineage>
        <taxon>Eukaryota</taxon>
        <taxon>Sar</taxon>
        <taxon>Rhizaria</taxon>
        <taxon>Endomyxa</taxon>
        <taxon>Phytomyxea</taxon>
        <taxon>Plasmodiophorida</taxon>
        <taxon>Plasmodiophoridae</taxon>
        <taxon>Plasmodiophora</taxon>
    </lineage>
</organism>
<dbReference type="GO" id="GO:0071949">
    <property type="term" value="F:FAD binding"/>
    <property type="evidence" value="ECO:0007669"/>
    <property type="project" value="InterPro"/>
</dbReference>
<name>A0A0G4IU79_PLABS</name>
<evidence type="ECO:0000313" key="10">
    <source>
        <dbReference type="EMBL" id="SPR00551.1"/>
    </source>
</evidence>
<keyword evidence="6" id="KW-0503">Monooxygenase</keyword>
<evidence type="ECO:0000256" key="1">
    <source>
        <dbReference type="ARBA" id="ARBA00001974"/>
    </source>
</evidence>
<evidence type="ECO:0000256" key="7">
    <source>
        <dbReference type="SAM" id="Phobius"/>
    </source>
</evidence>
<dbReference type="SUPFAM" id="SSF51905">
    <property type="entry name" value="FAD/NAD(P)-binding domain"/>
    <property type="match status" value="1"/>
</dbReference>
<dbReference type="OMA" id="REFMFIA"/>
<evidence type="ECO:0000313" key="11">
    <source>
        <dbReference type="Proteomes" id="UP000039324"/>
    </source>
</evidence>
<evidence type="ECO:0000256" key="2">
    <source>
        <dbReference type="ARBA" id="ARBA00022630"/>
    </source>
</evidence>